<dbReference type="EMBL" id="PQXJ01000020">
    <property type="protein sequence ID" value="TGO68762.1"/>
    <property type="molecule type" value="Genomic_DNA"/>
</dbReference>
<evidence type="ECO:0000313" key="1">
    <source>
        <dbReference type="EMBL" id="TGO68762.1"/>
    </source>
</evidence>
<evidence type="ECO:0000313" key="2">
    <source>
        <dbReference type="Proteomes" id="UP000297452"/>
    </source>
</evidence>
<sequence length="79" mass="8480">MFSSSVKTSFSNIGMESNRKAWAVTTPVITAVASSSMGAQAYEKVANMGMTNQEWVFEDVGSVGTSPRMPLYSVDVHSP</sequence>
<accession>A0A4Z1JBE0</accession>
<reference evidence="1 2" key="1">
    <citation type="submission" date="2017-12" db="EMBL/GenBank/DDBJ databases">
        <title>Comparative genomics of Botrytis spp.</title>
        <authorList>
            <person name="Valero-Jimenez C.A."/>
            <person name="Tapia P."/>
            <person name="Veloso J."/>
            <person name="Silva-Moreno E."/>
            <person name="Staats M."/>
            <person name="Valdes J.H."/>
            <person name="Van Kan J.A.L."/>
        </authorList>
    </citation>
    <scope>NUCLEOTIDE SEQUENCE [LARGE SCALE GENOMIC DNA]</scope>
    <source>
        <strain evidence="1 2">MUCL2120</strain>
    </source>
</reference>
<comment type="caution">
    <text evidence="1">The sequence shown here is derived from an EMBL/GenBank/DDBJ whole genome shotgun (WGS) entry which is preliminary data.</text>
</comment>
<dbReference type="Proteomes" id="UP000297452">
    <property type="component" value="Unassembled WGS sequence"/>
</dbReference>
<proteinExistence type="predicted"/>
<name>A0A4Z1JBE0_9HELO</name>
<organism evidence="1 2">
    <name type="scientific">Botryotinia narcissicola</name>
    <dbReference type="NCBI Taxonomy" id="278944"/>
    <lineage>
        <taxon>Eukaryota</taxon>
        <taxon>Fungi</taxon>
        <taxon>Dikarya</taxon>
        <taxon>Ascomycota</taxon>
        <taxon>Pezizomycotina</taxon>
        <taxon>Leotiomycetes</taxon>
        <taxon>Helotiales</taxon>
        <taxon>Sclerotiniaceae</taxon>
        <taxon>Botryotinia</taxon>
    </lineage>
</organism>
<dbReference type="AlphaFoldDB" id="A0A4Z1JBE0"/>
<keyword evidence="2" id="KW-1185">Reference proteome</keyword>
<gene>
    <name evidence="1" type="ORF">BOTNAR_0020g00340</name>
</gene>
<protein>
    <submittedName>
        <fullName evidence="1">Uncharacterized protein</fullName>
    </submittedName>
</protein>